<evidence type="ECO:0000313" key="2">
    <source>
        <dbReference type="Proteomes" id="UP000231152"/>
    </source>
</evidence>
<dbReference type="Proteomes" id="UP000231152">
    <property type="component" value="Unassembled WGS sequence"/>
</dbReference>
<protein>
    <submittedName>
        <fullName evidence="1">Uncharacterized protein</fullName>
    </submittedName>
</protein>
<reference evidence="1 2" key="1">
    <citation type="submission" date="2017-09" db="EMBL/GenBank/DDBJ databases">
        <title>Depth-based differentiation of microbial function through sediment-hosted aquifers and enrichment of novel symbionts in the deep terrestrial subsurface.</title>
        <authorList>
            <person name="Probst A.J."/>
            <person name="Ladd B."/>
            <person name="Jarett J.K."/>
            <person name="Geller-Mcgrath D.E."/>
            <person name="Sieber C.M."/>
            <person name="Emerson J.B."/>
            <person name="Anantharaman K."/>
            <person name="Thomas B.C."/>
            <person name="Malmstrom R."/>
            <person name="Stieglmeier M."/>
            <person name="Klingl A."/>
            <person name="Woyke T."/>
            <person name="Ryan C.M."/>
            <person name="Banfield J.F."/>
        </authorList>
    </citation>
    <scope>NUCLEOTIDE SEQUENCE [LARGE SCALE GENOMIC DNA]</scope>
    <source>
        <strain evidence="1">CG10_big_fil_rev_8_21_14_0_10_48_11</strain>
    </source>
</reference>
<gene>
    <name evidence="1" type="ORF">COV04_01465</name>
</gene>
<dbReference type="EMBL" id="PFET01000005">
    <property type="protein sequence ID" value="PJE76179.1"/>
    <property type="molecule type" value="Genomic_DNA"/>
</dbReference>
<evidence type="ECO:0000313" key="1">
    <source>
        <dbReference type="EMBL" id="PJE76179.1"/>
    </source>
</evidence>
<organism evidence="1 2">
    <name type="scientific">Candidatus Uhrbacteria bacterium CG10_big_fil_rev_8_21_14_0_10_48_11</name>
    <dbReference type="NCBI Taxonomy" id="1975037"/>
    <lineage>
        <taxon>Bacteria</taxon>
        <taxon>Candidatus Uhriibacteriota</taxon>
    </lineage>
</organism>
<sequence length="145" mass="15448">MFGKAVNAVQHQANEQEFDSPLLVKKETPVFNTDGTVKRLYQDDGTSVVKRLAAGTKVNRVISTDATVLQPTAEHPIVFTAVWMESETSPGETEHFLLKAEDVMTEAPITTTTTLPPVLAAANAGAMPTASPATMTAPPLKIQAS</sequence>
<name>A0A2M8LFH8_9BACT</name>
<proteinExistence type="predicted"/>
<comment type="caution">
    <text evidence="1">The sequence shown here is derived from an EMBL/GenBank/DDBJ whole genome shotgun (WGS) entry which is preliminary data.</text>
</comment>
<dbReference type="AlphaFoldDB" id="A0A2M8LFH8"/>
<accession>A0A2M8LFH8</accession>